<keyword evidence="13" id="KW-1133">Transmembrane helix</keyword>
<dbReference type="InterPro" id="IPR045851">
    <property type="entry name" value="AMP-bd_C_sf"/>
</dbReference>
<feature type="compositionally biased region" description="Low complexity" evidence="12">
    <location>
        <begin position="2256"/>
        <end position="2271"/>
    </location>
</feature>
<evidence type="ECO:0000256" key="11">
    <source>
        <dbReference type="ARBA" id="ARBA00049244"/>
    </source>
</evidence>
<dbReference type="InterPro" id="IPR050238">
    <property type="entry name" value="DNA_Rep/Repair_Clamp_Loader"/>
</dbReference>
<proteinExistence type="inferred from homology"/>
<feature type="region of interest" description="Disordered" evidence="12">
    <location>
        <begin position="1207"/>
        <end position="1226"/>
    </location>
</feature>
<feature type="compositionally biased region" description="Basic residues" evidence="12">
    <location>
        <begin position="2639"/>
        <end position="2649"/>
    </location>
</feature>
<feature type="compositionally biased region" description="Pro residues" evidence="12">
    <location>
        <begin position="2144"/>
        <end position="2157"/>
    </location>
</feature>
<reference evidence="15" key="1">
    <citation type="journal article" date="2019" name="Sci. Rep.">
        <title>Draft genome of Tanacetum cinerariifolium, the natural source of mosquito coil.</title>
        <authorList>
            <person name="Yamashiro T."/>
            <person name="Shiraishi A."/>
            <person name="Satake H."/>
            <person name="Nakayama K."/>
        </authorList>
    </citation>
    <scope>NUCLEOTIDE SEQUENCE</scope>
</reference>
<feature type="compositionally biased region" description="Basic residues" evidence="12">
    <location>
        <begin position="957"/>
        <end position="968"/>
    </location>
</feature>
<dbReference type="Pfam" id="PF00501">
    <property type="entry name" value="AMP-binding"/>
    <property type="match status" value="1"/>
</dbReference>
<feature type="domain" description="AAA+ ATPase" evidence="14">
    <location>
        <begin position="1641"/>
        <end position="1788"/>
    </location>
</feature>
<evidence type="ECO:0000259" key="14">
    <source>
        <dbReference type="SMART" id="SM00382"/>
    </source>
</evidence>
<feature type="compositionally biased region" description="Basic residues" evidence="12">
    <location>
        <begin position="2663"/>
        <end position="2679"/>
    </location>
</feature>
<dbReference type="InterPro" id="IPR027417">
    <property type="entry name" value="P-loop_NTPase"/>
</dbReference>
<feature type="compositionally biased region" description="Basic residues" evidence="12">
    <location>
        <begin position="1245"/>
        <end position="1265"/>
    </location>
</feature>
<dbReference type="Gene3D" id="3.40.50.12780">
    <property type="entry name" value="N-terminal domain of ligase-like"/>
    <property type="match status" value="1"/>
</dbReference>
<dbReference type="InterPro" id="IPR045085">
    <property type="entry name" value="HLD_clamp_pol_III_gamma_tau"/>
</dbReference>
<protein>
    <recommendedName>
        <fullName evidence="2">DNA-directed DNA polymerase</fullName>
        <ecNumber evidence="2">2.7.7.7</ecNumber>
    </recommendedName>
</protein>
<comment type="catalytic activity">
    <reaction evidence="11">
        <text>DNA(n) + a 2'-deoxyribonucleoside 5'-triphosphate = DNA(n+1) + diphosphate</text>
        <dbReference type="Rhea" id="RHEA:22508"/>
        <dbReference type="Rhea" id="RHEA-COMP:17339"/>
        <dbReference type="Rhea" id="RHEA-COMP:17340"/>
        <dbReference type="ChEBI" id="CHEBI:33019"/>
        <dbReference type="ChEBI" id="CHEBI:61560"/>
        <dbReference type="ChEBI" id="CHEBI:173112"/>
        <dbReference type="EC" id="2.7.7.7"/>
    </reaction>
</comment>
<dbReference type="EMBL" id="BKCJ010000006">
    <property type="protein sequence ID" value="GEU28425.1"/>
    <property type="molecule type" value="Genomic_DNA"/>
</dbReference>
<dbReference type="Gene3D" id="1.20.272.10">
    <property type="match status" value="1"/>
</dbReference>
<name>A0A699GJY8_TANCI</name>
<dbReference type="Pfam" id="PF22608">
    <property type="entry name" value="DNAX_ATPase_lid"/>
    <property type="match status" value="1"/>
</dbReference>
<feature type="region of interest" description="Disordered" evidence="12">
    <location>
        <begin position="2537"/>
        <end position="2740"/>
    </location>
</feature>
<dbReference type="GO" id="GO:0005524">
    <property type="term" value="F:ATP binding"/>
    <property type="evidence" value="ECO:0007669"/>
    <property type="project" value="UniProtKB-KW"/>
</dbReference>
<evidence type="ECO:0000256" key="13">
    <source>
        <dbReference type="SAM" id="Phobius"/>
    </source>
</evidence>
<organism evidence="15">
    <name type="scientific">Tanacetum cinerariifolium</name>
    <name type="common">Dalmatian daisy</name>
    <name type="synonym">Chrysanthemum cinerariifolium</name>
    <dbReference type="NCBI Taxonomy" id="118510"/>
    <lineage>
        <taxon>Eukaryota</taxon>
        <taxon>Viridiplantae</taxon>
        <taxon>Streptophyta</taxon>
        <taxon>Embryophyta</taxon>
        <taxon>Tracheophyta</taxon>
        <taxon>Spermatophyta</taxon>
        <taxon>Magnoliopsida</taxon>
        <taxon>eudicotyledons</taxon>
        <taxon>Gunneridae</taxon>
        <taxon>Pentapetalae</taxon>
        <taxon>asterids</taxon>
        <taxon>campanulids</taxon>
        <taxon>Asterales</taxon>
        <taxon>Asteraceae</taxon>
        <taxon>Asteroideae</taxon>
        <taxon>Anthemideae</taxon>
        <taxon>Anthemidinae</taxon>
        <taxon>Tanacetum</taxon>
    </lineage>
</organism>
<feature type="transmembrane region" description="Helical" evidence="13">
    <location>
        <begin position="1331"/>
        <end position="1359"/>
    </location>
</feature>
<feature type="region of interest" description="Disordered" evidence="12">
    <location>
        <begin position="2754"/>
        <end position="2790"/>
    </location>
</feature>
<evidence type="ECO:0000256" key="5">
    <source>
        <dbReference type="ARBA" id="ARBA00022705"/>
    </source>
</evidence>
<feature type="region of interest" description="Disordered" evidence="12">
    <location>
        <begin position="2038"/>
        <end position="2061"/>
    </location>
</feature>
<feature type="region of interest" description="Disordered" evidence="12">
    <location>
        <begin position="1179"/>
        <end position="1199"/>
    </location>
</feature>
<evidence type="ECO:0000256" key="4">
    <source>
        <dbReference type="ARBA" id="ARBA00022695"/>
    </source>
</evidence>
<keyword evidence="4" id="KW-0548">Nucleotidyltransferase</keyword>
<feature type="compositionally biased region" description="Basic and acidic residues" evidence="12">
    <location>
        <begin position="2472"/>
        <end position="2496"/>
    </location>
</feature>
<dbReference type="GO" id="GO:0046872">
    <property type="term" value="F:metal ion binding"/>
    <property type="evidence" value="ECO:0007669"/>
    <property type="project" value="UniProtKB-KW"/>
</dbReference>
<dbReference type="CDD" id="cd18137">
    <property type="entry name" value="HLD_clamp_pol_III_gamma_tau"/>
    <property type="match status" value="1"/>
</dbReference>
<sequence>MVDPLPHLAAALAARPAAGVVGWRAGIAVSNADFLARAGAWHALLRAAPGSHFALYLDDSIEFGAALLGAWHAGKTIWLGADTLDATCGALDASVDGFLGQYPAAYAPQYPVADDAAVTGLPPAALQPDLAALVVFTSGSTGAPQAIPKKLSQMASEVATLDVLFGAMAGNAAVLATVSHQHIYGLLFKVLWPLAAGRPLHAGRLVFHEELASALAAAPCVLVSSPAHLTRLPEHLDWRGAAHSVRAVFSSGGPLAADAALAAAALWGTVPVEVYGSSETGGVAWRQRAHPGDDGWQPFPTVHWRLGADGALEVRSPHLPDDDWLALADRAAPSGDRNFVLLGRADRIVKLEEKRISLTAVEERLRASGLAQAARVMLVDAAAGQRQRLAAFVVPSAAGHAVLAAGGKLALDRRLRAALAPARAADDGHGPYPDGRCVRGDGRRPGSLARLAVGKRTGARPAPGACRAPAPVRGRAGIGAYRAGAVDGCAGAGGGAGRADCRRATAGGAREARHALVQHCAQRTLGGVRRQRRDRIGIGHRIARRQPRPGGAGSASVRWARAGAVGPAACAAARAARGRFLSPVVRAGGAIQTGRRRAGHQCGRRARRVVDRAVQRAGFSFRLRRRLRLLHHDRGDGRYFLAARYLLEAAVLGQHLGAIAIVMGKGGGAHVALQAGFHRTATGDVILEDQRTDTDVGHRVERRLQAAHFLEFVVVHLGHDLHQALGAHRAFRERVQTRFDGHHGQDQQRIELDFTRRQGFFLAGHGIGRCWRRSIHQGGQRWRHQCDGLRYGGRIEAVAKRPRQVRTEKQYCHDNQSGHTKNGQSVLGGGQNALGRNAGVGQPRRWLASQNDHFDARFTAFRDDRSVRPRAARWRTGVAVQKSDRSQHAGLDKSVRHPAPRGAGHGRRRCRRTAQDRPRAGPPQGAGAAQGFQGPAGPGLAGQGGVGHGAQGTARRAVPRHRVGRRRRAGTEQGDHALAGAPRRRPRFPRARLAEQGRAVSRVRGAGRRSRYYIRGGDAGARQPVRIPVRGPAARQPYRAGQGHRQRAAGAGLGRNRARGPYLPGRKSSVRLRACAGGPVWRPYRVLQRAGQLPGIYHRPHHHAPRPDLPLDLHRQAAGRAGRAGPGAERGVHSAAAKAVQRNHRLLPAARRLQLPHGRGADQEAVRGPRQARDVRRVELPAPVHVHQVHRGGGRGRERARLEGSDLGHYHPRRSHPRHHAGGQHAHRLPGLRLAGERPGQQDGHRRHQQMAGRNHARMGHHHHHDAGSESAGRWYLAGTGAVGYNDRWRAPAHCGMANLVRSGTKQPRPLTISAADQARLLIHVKSCPRAAFFIGILSCLRAAFFIGILSCTLAAFIWVLSCPRAAFFIVILSCPGQLFYWDIKLSFGSFFWLRYMSFVAQFRFQRPFRRHHQRIVFQLGRLRLQDDHVAHVGIEHGAADFNGCRPGEFEYHHIDAGRKHAHGASHLLDAIVHLAYRAHHAGIRPLQARWQDREAFVTDAPFFALGLVGDDAGGSVHPARIGHAEVEPVLGRERRQGLAFRAVDHGEHHVLRLDGPVGRPHTNIELHFIALGGRQGVELVELEAFHHRFVFGPFGLGGVQGQGECQQVLARKYRPKNFETLVGQEHVVRALTHALHSGRLHHAYLFTGTRGVGKTTLSRILAKSLNCVGPDGHGGITATPCGVCEACTAIDAGRFVDYIEMDAASNRGVDEMAQLLEQAVYAPSNARFKVYMIDEVHMLTNHAFNSMLKTLEEPPEHVKFILATTDPQKIPVTVLSRCLQFNLKQMPPGHIISHLENILGQEGITFEQPALRLLAAGAHGSMRDALSLTDQAIAYAAGEVTLDAVQGMLGALDQSYLIRLLDALANQDGADLLAVADEMATRSLSYNGALQDLGTLLHRIALAQTVPAALPDDLPEYADIVRLAAAFGAEEVQLYYQIAVHGRNELGLAPDEYAGFSMTLLRMLAFRPGVGGAEGQPAAAPALSRPAAVAAARAAASGGHGGNSGNSGSAPPARAAANVQASHASVTPQAVVAGAAAMARREAGHQAPPSRPVPAAAAPAAAAREVPAPAAAAREVPAPVAAAHETPAPAASAAMHRPQAAAPAAPASAPAAPAPASSGPVSPARAAINAALEAARAASRPGGRPPPSTVPTPAPAPSAAAPATTPAAAPAQSPGAYGTPVTVTPARPAPWDDLPPAAAADGGAAVLEAPVRQAAPAVQPAVSPPPAAPQYAASPAADDDVPSWVTEFSDDSAVAGPSSAPSFNPSSAPAHGQAQASQGYGDEQSIAMPARAAPGPAKAPYAYTITPVPELDWDGNWPAVAALLPLRGVAQQLAMQAEMTGCAMDGNATVFKLRVPIETWRTQGNIDKLTAALSERFGRAVRVDTELGAVWYTASAEAQAFRAACQKAAEDTIANDPFVNNLIRDFDAWVVPGSIVPLDEASANHAGQYEKSAGRAGPGGSGRPVWRRPGQGRDDLQERRQARGSDFGRKNERHDRRPQHPGFAGRLQDAVLRTASSEHVQVAGIPYRSAAPFARRGPQVGAADRVPPAAARPRRRGHALARIAPGRQRPRPPPAVRGRNACRPAHDRTDADLQGPVLCADGPALAARRHRPQGHTPGKTGGPRRRWPGHGSGAGHQFHQRRRSHRPLHQRDAQGARIAGRHDRHPQWQHRRQHRRPCQRQCDRPDGAAAGRHQGAGTGHADRGTFLRAHAGRVRRRGDQGRGARRRRPDPQMARAQGRHVAVVVGPGAQQEIAHAQHERCARPRRGAPAGAGSGHHRRELPARRTGKVGARLRAIKSRQSRHHHGAPVRLWPDRPHEEFAGLWRHRRVDGRPALRVRPSGPPARARGRVDRRLGGRAARRDRRHDGAAPPRRHGREVQGRGPDGGRGPVRIRVQPDGVAGARVRPRGRGARAYRRRAAWHRAIEYLHHARRREHRHCRQWRRHFQAPDAGHGPHRPGRRRGTGAQRRPRAAHGGHRRRHPGLVRWPRHRQRAGGAASGRRSGRQNLLGARHDDRPAIPGAPDVRTAPVCRRHADQAAGDLAQAVGHAGPHAVDRAHAGAA</sequence>
<feature type="compositionally biased region" description="Low complexity" evidence="12">
    <location>
        <begin position="2078"/>
        <end position="2143"/>
    </location>
</feature>
<keyword evidence="6" id="KW-0479">Metal-binding</keyword>
<evidence type="ECO:0000256" key="2">
    <source>
        <dbReference type="ARBA" id="ARBA00012417"/>
    </source>
</evidence>
<dbReference type="FunFam" id="1.10.8.60:FF:000013">
    <property type="entry name" value="DNA polymerase III subunit gamma/tau"/>
    <property type="match status" value="1"/>
</dbReference>
<feature type="region of interest" description="Disordered" evidence="12">
    <location>
        <begin position="2945"/>
        <end position="3028"/>
    </location>
</feature>
<feature type="region of interest" description="Disordered" evidence="12">
    <location>
        <begin position="424"/>
        <end position="443"/>
    </location>
</feature>
<dbReference type="PANTHER" id="PTHR11669">
    <property type="entry name" value="REPLICATION FACTOR C / DNA POLYMERASE III GAMMA-TAU SUBUNIT"/>
    <property type="match status" value="1"/>
</dbReference>
<dbReference type="NCBIfam" id="NF005942">
    <property type="entry name" value="PRK07994.1"/>
    <property type="match status" value="1"/>
</dbReference>
<feature type="region of interest" description="Disordered" evidence="12">
    <location>
        <begin position="1033"/>
        <end position="1065"/>
    </location>
</feature>
<feature type="compositionally biased region" description="Low complexity" evidence="12">
    <location>
        <begin position="2007"/>
        <end position="2023"/>
    </location>
</feature>
<feature type="compositionally biased region" description="Low complexity" evidence="12">
    <location>
        <begin position="922"/>
        <end position="933"/>
    </location>
</feature>
<dbReference type="FunFam" id="3.40.50.300:FF:000014">
    <property type="entry name" value="DNA polymerase III subunit gamma/tau"/>
    <property type="match status" value="1"/>
</dbReference>
<dbReference type="Gene3D" id="3.30.300.150">
    <property type="entry name" value="DNA polymerase III, tau subunit, domain V"/>
    <property type="match status" value="1"/>
</dbReference>
<evidence type="ECO:0000256" key="9">
    <source>
        <dbReference type="ARBA" id="ARBA00022840"/>
    </source>
</evidence>
<keyword evidence="13" id="KW-0472">Membrane</keyword>
<dbReference type="InterPro" id="IPR022754">
    <property type="entry name" value="DNA_pol_III_gamma-3"/>
</dbReference>
<evidence type="ECO:0000256" key="1">
    <source>
        <dbReference type="ARBA" id="ARBA00006360"/>
    </source>
</evidence>
<keyword evidence="8" id="KW-0862">Zinc</keyword>
<dbReference type="SUPFAM" id="SSF52540">
    <property type="entry name" value="P-loop containing nucleoside triphosphate hydrolases"/>
    <property type="match status" value="1"/>
</dbReference>
<keyword evidence="10" id="KW-0239">DNA-directed DNA polymerase</keyword>
<feature type="compositionally biased region" description="Gly residues" evidence="12">
    <location>
        <begin position="934"/>
        <end position="950"/>
    </location>
</feature>
<feature type="region of interest" description="Disordered" evidence="12">
    <location>
        <begin position="873"/>
        <end position="1003"/>
    </location>
</feature>
<dbReference type="SMART" id="SM00382">
    <property type="entry name" value="AAA"/>
    <property type="match status" value="1"/>
</dbReference>
<evidence type="ECO:0000256" key="12">
    <source>
        <dbReference type="SAM" id="MobiDB-lite"/>
    </source>
</evidence>
<dbReference type="SUPFAM" id="SSF48019">
    <property type="entry name" value="post-AAA+ oligomerization domain-like"/>
    <property type="match status" value="1"/>
</dbReference>
<feature type="region of interest" description="Disordered" evidence="12">
    <location>
        <begin position="2449"/>
        <end position="2505"/>
    </location>
</feature>
<dbReference type="Pfam" id="PF12169">
    <property type="entry name" value="DNA_pol3_gamma3"/>
    <property type="match status" value="1"/>
</dbReference>
<dbReference type="Gene3D" id="3.40.50.300">
    <property type="entry name" value="P-loop containing nucleotide triphosphate hydrolases"/>
    <property type="match status" value="1"/>
</dbReference>
<dbReference type="InterPro" id="IPR042099">
    <property type="entry name" value="ANL_N_sf"/>
</dbReference>
<feature type="region of interest" description="Disordered" evidence="12">
    <location>
        <begin position="2834"/>
        <end position="2916"/>
    </location>
</feature>
<dbReference type="InterPro" id="IPR038249">
    <property type="entry name" value="PolIII_tau_V_sf"/>
</dbReference>
<feature type="compositionally biased region" description="Basic residues" evidence="12">
    <location>
        <begin position="2905"/>
        <end position="2916"/>
    </location>
</feature>
<dbReference type="GO" id="GO:0009360">
    <property type="term" value="C:DNA polymerase III complex"/>
    <property type="evidence" value="ECO:0007669"/>
    <property type="project" value="InterPro"/>
</dbReference>
<keyword evidence="5" id="KW-0235">DNA replication</keyword>
<dbReference type="GO" id="GO:0006261">
    <property type="term" value="P:DNA-templated DNA replication"/>
    <property type="evidence" value="ECO:0007669"/>
    <property type="project" value="TreeGrafter"/>
</dbReference>
<comment type="caution">
    <text evidence="15">The sequence shown here is derived from an EMBL/GenBank/DDBJ whole genome shotgun (WGS) entry which is preliminary data.</text>
</comment>
<feature type="compositionally biased region" description="Basic residues" evidence="12">
    <location>
        <begin position="896"/>
        <end position="912"/>
    </location>
</feature>
<evidence type="ECO:0000256" key="6">
    <source>
        <dbReference type="ARBA" id="ARBA00022723"/>
    </source>
</evidence>
<feature type="region of interest" description="Disordered" evidence="12">
    <location>
        <begin position="1234"/>
        <end position="1271"/>
    </location>
</feature>
<dbReference type="FunFam" id="1.20.272.10:FF:000003">
    <property type="entry name" value="DNA polymerase III subunit gamma/tau"/>
    <property type="match status" value="1"/>
</dbReference>
<feature type="compositionally biased region" description="Low complexity" evidence="12">
    <location>
        <begin position="2158"/>
        <end position="2200"/>
    </location>
</feature>
<evidence type="ECO:0000256" key="7">
    <source>
        <dbReference type="ARBA" id="ARBA00022741"/>
    </source>
</evidence>
<dbReference type="NCBIfam" id="TIGR02397">
    <property type="entry name" value="dnaX_nterm"/>
    <property type="match status" value="1"/>
</dbReference>
<keyword evidence="13" id="KW-0812">Transmembrane</keyword>
<feature type="compositionally biased region" description="Low complexity" evidence="12">
    <location>
        <begin position="2046"/>
        <end position="2061"/>
    </location>
</feature>
<feature type="region of interest" description="Disordered" evidence="12">
    <location>
        <begin position="1995"/>
        <end position="2023"/>
    </location>
</feature>
<evidence type="ECO:0000313" key="15">
    <source>
        <dbReference type="EMBL" id="GEU28425.1"/>
    </source>
</evidence>
<feature type="compositionally biased region" description="Basic residues" evidence="12">
    <location>
        <begin position="2954"/>
        <end position="2993"/>
    </location>
</feature>
<evidence type="ECO:0000256" key="10">
    <source>
        <dbReference type="ARBA" id="ARBA00022932"/>
    </source>
</evidence>
<keyword evidence="9" id="KW-0067">ATP-binding</keyword>
<dbReference type="Pfam" id="PF13177">
    <property type="entry name" value="DNA_pol3_delta2"/>
    <property type="match status" value="1"/>
</dbReference>
<evidence type="ECO:0000256" key="3">
    <source>
        <dbReference type="ARBA" id="ARBA00022679"/>
    </source>
</evidence>
<dbReference type="InterPro" id="IPR003593">
    <property type="entry name" value="AAA+_ATPase"/>
</dbReference>
<dbReference type="Gene3D" id="1.10.8.60">
    <property type="match status" value="1"/>
</dbReference>
<dbReference type="EC" id="2.7.7.7" evidence="2"/>
<dbReference type="SUPFAM" id="SSF56801">
    <property type="entry name" value="Acetyl-CoA synthetase-like"/>
    <property type="match status" value="1"/>
</dbReference>
<feature type="region of interest" description="Disordered" evidence="12">
    <location>
        <begin position="2218"/>
        <end position="2284"/>
    </location>
</feature>
<feature type="transmembrane region" description="Helical" evidence="13">
    <location>
        <begin position="1366"/>
        <end position="1382"/>
    </location>
</feature>
<dbReference type="InterPro" id="IPR000873">
    <property type="entry name" value="AMP-dep_synth/lig_dom"/>
</dbReference>
<feature type="compositionally biased region" description="Low complexity" evidence="12">
    <location>
        <begin position="2543"/>
        <end position="2552"/>
    </location>
</feature>
<feature type="compositionally biased region" description="Basic residues" evidence="12">
    <location>
        <begin position="1210"/>
        <end position="1226"/>
    </location>
</feature>
<feature type="compositionally biased region" description="Low complexity" evidence="12">
    <location>
        <begin position="2837"/>
        <end position="2846"/>
    </location>
</feature>
<dbReference type="Gene3D" id="3.30.300.30">
    <property type="match status" value="1"/>
</dbReference>
<feature type="region of interest" description="Disordered" evidence="12">
    <location>
        <begin position="2078"/>
        <end position="2200"/>
    </location>
</feature>
<evidence type="ECO:0000256" key="8">
    <source>
        <dbReference type="ARBA" id="ARBA00022833"/>
    </source>
</evidence>
<accession>A0A699GJY8</accession>
<dbReference type="GO" id="GO:0003887">
    <property type="term" value="F:DNA-directed DNA polymerase activity"/>
    <property type="evidence" value="ECO:0007669"/>
    <property type="project" value="UniProtKB-KW"/>
</dbReference>
<dbReference type="InterPro" id="IPR008921">
    <property type="entry name" value="DNA_pol3_clamp-load_cplx_C"/>
</dbReference>
<keyword evidence="7" id="KW-0547">Nucleotide-binding</keyword>
<dbReference type="InterPro" id="IPR012763">
    <property type="entry name" value="DNA_pol_III_sug/sutau_N"/>
</dbReference>
<feature type="compositionally biased region" description="Basic and acidic residues" evidence="12">
    <location>
        <begin position="882"/>
        <end position="895"/>
    </location>
</feature>
<comment type="similarity">
    <text evidence="1">Belongs to the DnaX/STICHEL family.</text>
</comment>
<keyword evidence="3" id="KW-0808">Transferase</keyword>
<dbReference type="CDD" id="cd00009">
    <property type="entry name" value="AAA"/>
    <property type="match status" value="1"/>
</dbReference>
<dbReference type="PANTHER" id="PTHR11669:SF0">
    <property type="entry name" value="PROTEIN STICHEL-LIKE 2"/>
    <property type="match status" value="1"/>
</dbReference>
<dbReference type="GO" id="GO:0003677">
    <property type="term" value="F:DNA binding"/>
    <property type="evidence" value="ECO:0007669"/>
    <property type="project" value="InterPro"/>
</dbReference>
<gene>
    <name evidence="15" type="ORF">Tci_000403</name>
</gene>